<dbReference type="RefSeq" id="WP_050672184.1">
    <property type="nucleotide sequence ID" value="NZ_LAIR01000003.1"/>
</dbReference>
<comment type="caution">
    <text evidence="2">The sequence shown here is derived from an EMBL/GenBank/DDBJ whole genome shotgun (WGS) entry which is preliminary data.</text>
</comment>
<organism evidence="2 3">
    <name type="scientific">Luteipulveratus halotolerans</name>
    <dbReference type="NCBI Taxonomy" id="1631356"/>
    <lineage>
        <taxon>Bacteria</taxon>
        <taxon>Bacillati</taxon>
        <taxon>Actinomycetota</taxon>
        <taxon>Actinomycetes</taxon>
        <taxon>Micrococcales</taxon>
        <taxon>Dermacoccaceae</taxon>
        <taxon>Luteipulveratus</taxon>
    </lineage>
</organism>
<feature type="transmembrane region" description="Helical" evidence="1">
    <location>
        <begin position="32"/>
        <end position="51"/>
    </location>
</feature>
<gene>
    <name evidence="2" type="ORF">VV01_21910</name>
</gene>
<keyword evidence="3" id="KW-1185">Reference proteome</keyword>
<keyword evidence="1" id="KW-0812">Transmembrane</keyword>
<keyword evidence="1" id="KW-1133">Transmembrane helix</keyword>
<evidence type="ECO:0000313" key="3">
    <source>
        <dbReference type="Proteomes" id="UP000037397"/>
    </source>
</evidence>
<evidence type="ECO:0000256" key="1">
    <source>
        <dbReference type="SAM" id="Phobius"/>
    </source>
</evidence>
<dbReference type="AlphaFoldDB" id="A0A0L6CE00"/>
<feature type="transmembrane region" description="Helical" evidence="1">
    <location>
        <begin position="71"/>
        <end position="89"/>
    </location>
</feature>
<name>A0A0L6CE00_9MICO</name>
<accession>A0A0L6CE00</accession>
<evidence type="ECO:0000313" key="2">
    <source>
        <dbReference type="EMBL" id="KNX35914.1"/>
    </source>
</evidence>
<dbReference type="EMBL" id="LAIR01000003">
    <property type="protein sequence ID" value="KNX35914.1"/>
    <property type="molecule type" value="Genomic_DNA"/>
</dbReference>
<keyword evidence="1" id="KW-0472">Membrane</keyword>
<proteinExistence type="predicted"/>
<sequence>MGQFGYYFVFFLATAAVTFAVVRFFTGRAARAEALAAVVGLVVWVAAAVRMPDDSTTGVALIDGVTDLASGLWVTAAVVLGFLAGRWTAREL</sequence>
<protein>
    <submittedName>
        <fullName evidence="2">Uncharacterized protein</fullName>
    </submittedName>
</protein>
<reference evidence="3" key="1">
    <citation type="submission" date="2015-03" db="EMBL/GenBank/DDBJ databases">
        <title>Luteipulveratus halotolerans sp. nov., a novel actinobacterium (Dermacoccaceae) from Sarawak, Malaysia.</title>
        <authorList>
            <person name="Juboi H."/>
            <person name="Basik A."/>
            <person name="Shamsul S.S."/>
            <person name="Arnold P."/>
            <person name="Schmitt E.K."/>
            <person name="Sanglier J.-J."/>
            <person name="Yeo T."/>
        </authorList>
    </citation>
    <scope>NUCLEOTIDE SEQUENCE [LARGE SCALE GENOMIC DNA]</scope>
    <source>
        <strain evidence="3">C296001</strain>
    </source>
</reference>
<feature type="transmembrane region" description="Helical" evidence="1">
    <location>
        <begin position="6"/>
        <end position="25"/>
    </location>
</feature>
<dbReference type="Proteomes" id="UP000037397">
    <property type="component" value="Unassembled WGS sequence"/>
</dbReference>